<evidence type="ECO:0000256" key="1">
    <source>
        <dbReference type="ARBA" id="ARBA00007879"/>
    </source>
</evidence>
<dbReference type="GO" id="GO:0070988">
    <property type="term" value="P:demethylation"/>
    <property type="evidence" value="ECO:0007669"/>
    <property type="project" value="InterPro"/>
</dbReference>
<dbReference type="Gene3D" id="2.60.120.590">
    <property type="entry name" value="Alpha-ketoglutarate-dependent dioxygenase AlkB-like"/>
    <property type="match status" value="1"/>
</dbReference>
<dbReference type="GO" id="GO:0003723">
    <property type="term" value="F:RNA binding"/>
    <property type="evidence" value="ECO:0007669"/>
    <property type="project" value="UniProtKB-UniRule"/>
</dbReference>
<keyword evidence="6" id="KW-1185">Reference proteome</keyword>
<dbReference type="InterPro" id="IPR027450">
    <property type="entry name" value="AlkB-like"/>
</dbReference>
<dbReference type="GO" id="GO:0016491">
    <property type="term" value="F:oxidoreductase activity"/>
    <property type="evidence" value="ECO:0007669"/>
    <property type="project" value="TreeGrafter"/>
</dbReference>
<dbReference type="InterPro" id="IPR012677">
    <property type="entry name" value="Nucleotide-bd_a/b_plait_sf"/>
</dbReference>
<dbReference type="Gene3D" id="3.30.70.330">
    <property type="match status" value="1"/>
</dbReference>
<dbReference type="GO" id="GO:0032451">
    <property type="term" value="F:demethylase activity"/>
    <property type="evidence" value="ECO:0007669"/>
    <property type="project" value="TreeGrafter"/>
</dbReference>
<evidence type="ECO:0000313" key="5">
    <source>
        <dbReference type="EMBL" id="OMJ08126.1"/>
    </source>
</evidence>
<dbReference type="AlphaFoldDB" id="A0A1R1X0F8"/>
<dbReference type="Proteomes" id="UP000187283">
    <property type="component" value="Unassembled WGS sequence"/>
</dbReference>
<dbReference type="InterPro" id="IPR005123">
    <property type="entry name" value="Oxoglu/Fe-dep_dioxygenase_dom"/>
</dbReference>
<feature type="domain" description="Fe2OG dioxygenase" evidence="4">
    <location>
        <begin position="283"/>
        <end position="386"/>
    </location>
</feature>
<dbReference type="PANTHER" id="PTHR12463:SF1">
    <property type="entry name" value="2-OXOGLUTARATE AND FE-DEPENDENT OXYGENASE FAMILY PROTEIN"/>
    <property type="match status" value="1"/>
</dbReference>
<evidence type="ECO:0000259" key="4">
    <source>
        <dbReference type="PROSITE" id="PS51471"/>
    </source>
</evidence>
<name>A0A1R1X0F8_9FUNG</name>
<dbReference type="InterPro" id="IPR032857">
    <property type="entry name" value="ALKBH4"/>
</dbReference>
<dbReference type="SUPFAM" id="SSF51197">
    <property type="entry name" value="Clavaminate synthase-like"/>
    <property type="match status" value="1"/>
</dbReference>
<reference evidence="5 6" key="1">
    <citation type="submission" date="2017-01" db="EMBL/GenBank/DDBJ databases">
        <authorList>
            <person name="Mah S.A."/>
            <person name="Swanson W.J."/>
            <person name="Moy G.W."/>
            <person name="Vacquier V.D."/>
        </authorList>
    </citation>
    <scope>NUCLEOTIDE SEQUENCE [LARGE SCALE GENOMIC DNA]</scope>
    <source>
        <strain evidence="5 6">GSMNP</strain>
    </source>
</reference>
<dbReference type="STRING" id="133412.A0A1R1X0F8"/>
<comment type="similarity">
    <text evidence="1">Belongs to the alkB family.</text>
</comment>
<gene>
    <name evidence="5" type="ORF">AYI70_g11750</name>
</gene>
<dbReference type="SUPFAM" id="SSF54928">
    <property type="entry name" value="RNA-binding domain, RBD"/>
    <property type="match status" value="1"/>
</dbReference>
<evidence type="ECO:0000259" key="3">
    <source>
        <dbReference type="PROSITE" id="PS50102"/>
    </source>
</evidence>
<dbReference type="PANTHER" id="PTHR12463">
    <property type="entry name" value="OXYGENASE-RELATED"/>
    <property type="match status" value="1"/>
</dbReference>
<protein>
    <submittedName>
        <fullName evidence="5">Alkylated DNA repair protein alkB-like protein</fullName>
    </submittedName>
</protein>
<dbReference type="InterPro" id="IPR037151">
    <property type="entry name" value="AlkB-like_sf"/>
</dbReference>
<dbReference type="EMBL" id="LSSN01005875">
    <property type="protein sequence ID" value="OMJ08126.1"/>
    <property type="molecule type" value="Genomic_DNA"/>
</dbReference>
<evidence type="ECO:0000313" key="6">
    <source>
        <dbReference type="Proteomes" id="UP000187283"/>
    </source>
</evidence>
<proteinExistence type="inferred from homology"/>
<comment type="caution">
    <text evidence="5">The sequence shown here is derived from an EMBL/GenBank/DDBJ whole genome shotgun (WGS) entry which is preliminary data.</text>
</comment>
<dbReference type="Pfam" id="PF13532">
    <property type="entry name" value="2OG-FeII_Oxy_2"/>
    <property type="match status" value="1"/>
</dbReference>
<accession>A0A1R1X0F8</accession>
<dbReference type="InterPro" id="IPR000504">
    <property type="entry name" value="RRM_dom"/>
</dbReference>
<dbReference type="PROSITE" id="PS50102">
    <property type="entry name" value="RRM"/>
    <property type="match status" value="1"/>
</dbReference>
<feature type="domain" description="RRM" evidence="3">
    <location>
        <begin position="68"/>
        <end position="147"/>
    </location>
</feature>
<dbReference type="PROSITE" id="PS51471">
    <property type="entry name" value="FE2OG_OXY"/>
    <property type="match status" value="1"/>
</dbReference>
<organism evidence="5 6">
    <name type="scientific">Smittium culicis</name>
    <dbReference type="NCBI Taxonomy" id="133412"/>
    <lineage>
        <taxon>Eukaryota</taxon>
        <taxon>Fungi</taxon>
        <taxon>Fungi incertae sedis</taxon>
        <taxon>Zoopagomycota</taxon>
        <taxon>Kickxellomycotina</taxon>
        <taxon>Harpellomycetes</taxon>
        <taxon>Harpellales</taxon>
        <taxon>Legeriomycetaceae</taxon>
        <taxon>Smittium</taxon>
    </lineage>
</organism>
<evidence type="ECO:0000256" key="2">
    <source>
        <dbReference type="PROSITE-ProRule" id="PRU00176"/>
    </source>
</evidence>
<dbReference type="InterPro" id="IPR035979">
    <property type="entry name" value="RBD_domain_sf"/>
</dbReference>
<sequence length="416" mass="47327">MNEFKVFSESFNGNENAQIKADENRELNKRERKAHEKMLQKKKAAYETFAKLEGIDKAERAFSKLIRKTLIIVNLGYGAVGGATSEEIENVFKKYVGFEKVVMAHGKPYTFVEFRGGEDSVIARQELHEKPCALLNNKILFIEYVNHLDFAYFSDRSSPTTTEKLSNAPGLFYFDDLLSETEQAQLLQLISRENVEKSSANYMATNRSSNEFSNFKQAEVTDGLTEDSWLNIQNRKIQHYGRSFDYRKKHIGDNTLVSHQKIPDIVQNLIQRARSLHPGLTCDFDQLTVQKYDPGTGISFHSDSHTAFGPSILIISLKSPILMEFRHPSTKSLVSQDLKPGSLTLMTCDSRYGWEHGIRARRSDVVDGGTVRLREERWSLTIRSVNNDISCSCDYPALCDRNTQFVKLLKSASPQP</sequence>
<keyword evidence="2" id="KW-0694">RNA-binding</keyword>
<dbReference type="OrthoDB" id="271595at2759"/>